<dbReference type="GO" id="GO:0032259">
    <property type="term" value="P:methylation"/>
    <property type="evidence" value="ECO:0007669"/>
    <property type="project" value="UniProtKB-KW"/>
</dbReference>
<evidence type="ECO:0000259" key="1">
    <source>
        <dbReference type="PROSITE" id="PS50206"/>
    </source>
</evidence>
<dbReference type="InterPro" id="IPR001763">
    <property type="entry name" value="Rhodanese-like_dom"/>
</dbReference>
<evidence type="ECO:0000313" key="3">
    <source>
        <dbReference type="Proteomes" id="UP000317982"/>
    </source>
</evidence>
<evidence type="ECO:0000313" key="2">
    <source>
        <dbReference type="EMBL" id="TQS43037.1"/>
    </source>
</evidence>
<accession>A0A545ANZ5</accession>
<dbReference type="SUPFAM" id="SSF53335">
    <property type="entry name" value="S-adenosyl-L-methionine-dependent methyltransferases"/>
    <property type="match status" value="1"/>
</dbReference>
<keyword evidence="2" id="KW-0808">Transferase</keyword>
<dbReference type="GO" id="GO:0008168">
    <property type="term" value="F:methyltransferase activity"/>
    <property type="evidence" value="ECO:0007669"/>
    <property type="project" value="UniProtKB-KW"/>
</dbReference>
<dbReference type="InterPro" id="IPR041698">
    <property type="entry name" value="Methyltransf_25"/>
</dbReference>
<keyword evidence="2" id="KW-0489">Methyltransferase</keyword>
<sequence>MINAKIRSAGASIRRVVAIRCPVTSAAPLLVLGSWNTVSLDSAYFDQWYADLATSPAREAIVARALGLPPELRFAGILPWSGLADLTSALRLPPDGLLLDLACGRGAYGVEVARRAGARLVGVDFSAVAVGQAAALSAGRLPVDRFTFTTGTLDESGQPASTVDAVMCVDAVQFAEPPLVGLEEMRRVLRPGGRVALTCWEGVGAEVPARIRAVDLARDLPRAGFEEVEVLDRPDWRAAERRLWEMALEAVDPDPAVRSLQEEARRSLDTFDAMHRVFATATAP</sequence>
<dbReference type="OrthoDB" id="3372196at2"/>
<gene>
    <name evidence="2" type="ORF">FL583_21620</name>
</gene>
<dbReference type="EMBL" id="VIRS01000015">
    <property type="protein sequence ID" value="TQS43037.1"/>
    <property type="molecule type" value="Genomic_DNA"/>
</dbReference>
<dbReference type="Proteomes" id="UP000317982">
    <property type="component" value="Unassembled WGS sequence"/>
</dbReference>
<dbReference type="Gene3D" id="3.40.50.150">
    <property type="entry name" value="Vaccinia Virus protein VP39"/>
    <property type="match status" value="1"/>
</dbReference>
<protein>
    <submittedName>
        <fullName evidence="2">Methyltransferase domain-containing protein</fullName>
    </submittedName>
</protein>
<dbReference type="PANTHER" id="PTHR42912:SF80">
    <property type="entry name" value="METHYLTRANSFERASE DOMAIN-CONTAINING PROTEIN"/>
    <property type="match status" value="1"/>
</dbReference>
<dbReference type="Pfam" id="PF13649">
    <property type="entry name" value="Methyltransf_25"/>
    <property type="match status" value="1"/>
</dbReference>
<organism evidence="2 3">
    <name type="scientific">Cryptosporangium phraense</name>
    <dbReference type="NCBI Taxonomy" id="2593070"/>
    <lineage>
        <taxon>Bacteria</taxon>
        <taxon>Bacillati</taxon>
        <taxon>Actinomycetota</taxon>
        <taxon>Actinomycetes</taxon>
        <taxon>Cryptosporangiales</taxon>
        <taxon>Cryptosporangiaceae</taxon>
        <taxon>Cryptosporangium</taxon>
    </lineage>
</organism>
<dbReference type="PROSITE" id="PS50206">
    <property type="entry name" value="RHODANESE_3"/>
    <property type="match status" value="1"/>
</dbReference>
<proteinExistence type="predicted"/>
<feature type="domain" description="Rhodanese" evidence="1">
    <location>
        <begin position="182"/>
        <end position="245"/>
    </location>
</feature>
<reference evidence="2 3" key="1">
    <citation type="submission" date="2019-07" db="EMBL/GenBank/DDBJ databases">
        <title>Cryptosporangium phraense sp. nov., isolated from plant litter.</title>
        <authorList>
            <person name="Suriyachadkun C."/>
        </authorList>
    </citation>
    <scope>NUCLEOTIDE SEQUENCE [LARGE SCALE GENOMIC DNA]</scope>
    <source>
        <strain evidence="2 3">A-T 5661</strain>
    </source>
</reference>
<dbReference type="PANTHER" id="PTHR42912">
    <property type="entry name" value="METHYLTRANSFERASE"/>
    <property type="match status" value="1"/>
</dbReference>
<dbReference type="AlphaFoldDB" id="A0A545ANZ5"/>
<keyword evidence="3" id="KW-1185">Reference proteome</keyword>
<comment type="caution">
    <text evidence="2">The sequence shown here is derived from an EMBL/GenBank/DDBJ whole genome shotgun (WGS) entry which is preliminary data.</text>
</comment>
<dbReference type="InterPro" id="IPR050508">
    <property type="entry name" value="Methyltransf_Superfamily"/>
</dbReference>
<dbReference type="InParanoid" id="A0A545ANZ5"/>
<name>A0A545ANZ5_9ACTN</name>
<dbReference type="CDD" id="cd02440">
    <property type="entry name" value="AdoMet_MTases"/>
    <property type="match status" value="1"/>
</dbReference>
<dbReference type="InterPro" id="IPR029063">
    <property type="entry name" value="SAM-dependent_MTases_sf"/>
</dbReference>